<dbReference type="PANTHER" id="PTHR35535:SF1">
    <property type="entry name" value="HEAT SHOCK PROTEIN HSLJ"/>
    <property type="match status" value="1"/>
</dbReference>
<evidence type="ECO:0000259" key="2">
    <source>
        <dbReference type="Pfam" id="PF03724"/>
    </source>
</evidence>
<evidence type="ECO:0000313" key="4">
    <source>
        <dbReference type="Proteomes" id="UP000190888"/>
    </source>
</evidence>
<dbReference type="InterPro" id="IPR005184">
    <property type="entry name" value="DUF306_Meta_HslJ"/>
</dbReference>
<dbReference type="STRING" id="413434.SAMN04488132_11239"/>
<reference evidence="3 4" key="1">
    <citation type="submission" date="2017-02" db="EMBL/GenBank/DDBJ databases">
        <authorList>
            <person name="Peterson S.W."/>
        </authorList>
    </citation>
    <scope>NUCLEOTIDE SEQUENCE [LARGE SCALE GENOMIC DNA]</scope>
    <source>
        <strain evidence="3 4">DSM 22335</strain>
    </source>
</reference>
<accession>A0A1T4RG39</accession>
<dbReference type="AlphaFoldDB" id="A0A1T4RG39"/>
<feature type="chain" id="PRO_5013318495" evidence="1">
    <location>
        <begin position="30"/>
        <end position="147"/>
    </location>
</feature>
<dbReference type="InterPro" id="IPR053147">
    <property type="entry name" value="Hsp_HslJ-like"/>
</dbReference>
<dbReference type="Gene3D" id="2.40.128.270">
    <property type="match status" value="1"/>
</dbReference>
<feature type="signal peptide" evidence="1">
    <location>
        <begin position="1"/>
        <end position="29"/>
    </location>
</feature>
<keyword evidence="3" id="KW-0346">Stress response</keyword>
<proteinExistence type="predicted"/>
<dbReference type="InterPro" id="IPR038670">
    <property type="entry name" value="HslJ-like_sf"/>
</dbReference>
<dbReference type="OrthoDB" id="880459at2"/>
<dbReference type="Proteomes" id="UP000190888">
    <property type="component" value="Unassembled WGS sequence"/>
</dbReference>
<dbReference type="PROSITE" id="PS51257">
    <property type="entry name" value="PROKAR_LIPOPROTEIN"/>
    <property type="match status" value="1"/>
</dbReference>
<feature type="domain" description="DUF306" evidence="2">
    <location>
        <begin position="36"/>
        <end position="143"/>
    </location>
</feature>
<evidence type="ECO:0000313" key="3">
    <source>
        <dbReference type="EMBL" id="SKA14974.1"/>
    </source>
</evidence>
<dbReference type="EMBL" id="FUWH01000012">
    <property type="protein sequence ID" value="SKA14974.1"/>
    <property type="molecule type" value="Genomic_DNA"/>
</dbReference>
<keyword evidence="1" id="KW-0732">Signal</keyword>
<name>A0A1T4RG39_9BACT</name>
<dbReference type="Pfam" id="PF03724">
    <property type="entry name" value="META"/>
    <property type="match status" value="1"/>
</dbReference>
<organism evidence="3 4">
    <name type="scientific">Sediminibacterium ginsengisoli</name>
    <dbReference type="NCBI Taxonomy" id="413434"/>
    <lineage>
        <taxon>Bacteria</taxon>
        <taxon>Pseudomonadati</taxon>
        <taxon>Bacteroidota</taxon>
        <taxon>Chitinophagia</taxon>
        <taxon>Chitinophagales</taxon>
        <taxon>Chitinophagaceae</taxon>
        <taxon>Sediminibacterium</taxon>
    </lineage>
</organism>
<evidence type="ECO:0000256" key="1">
    <source>
        <dbReference type="SAM" id="SignalP"/>
    </source>
</evidence>
<gene>
    <name evidence="3" type="ORF">SAMN04488132_11239</name>
</gene>
<keyword evidence="4" id="KW-1185">Reference proteome</keyword>
<protein>
    <submittedName>
        <fullName evidence="3">Heat shock protein HslJ</fullName>
    </submittedName>
</protein>
<dbReference type="PANTHER" id="PTHR35535">
    <property type="entry name" value="HEAT SHOCK PROTEIN HSLJ"/>
    <property type="match status" value="1"/>
</dbReference>
<dbReference type="RefSeq" id="WP_078832553.1">
    <property type="nucleotide sequence ID" value="NZ_FUWH01000012.1"/>
</dbReference>
<sequence length="147" mass="16295">MKKLLLWFILICGLMLLLFACRSSRQATAAPAALNGSWELIYILDPPSTFHGLYPTAKKPILNFDTNAGTLSGNTSCNSLSGKLNTDGNKIDFNGPIIMTKMFCPGDGEPAFMNVLKRVDRYDINKKEGTMTFFAGDETVMKFTRKK</sequence>